<dbReference type="AlphaFoldDB" id="A0A7D8USH5"/>
<feature type="region of interest" description="Disordered" evidence="1">
    <location>
        <begin position="20"/>
        <end position="88"/>
    </location>
</feature>
<feature type="compositionally biased region" description="Gly residues" evidence="1">
    <location>
        <begin position="478"/>
        <end position="491"/>
    </location>
</feature>
<evidence type="ECO:0000313" key="3">
    <source>
        <dbReference type="Proteomes" id="UP000481288"/>
    </source>
</evidence>
<feature type="compositionally biased region" description="Low complexity" evidence="1">
    <location>
        <begin position="36"/>
        <end position="48"/>
    </location>
</feature>
<feature type="region of interest" description="Disordered" evidence="1">
    <location>
        <begin position="465"/>
        <end position="491"/>
    </location>
</feature>
<sequence length="530" mass="56552">MSQLVRLVGSGIGLASEAYKASQTKTGSGPQHGESSRSAASSSRSPSIPNEPPPEYVEVSQAQANELIARGEAVPVPYDPKGEKMRGYEYEDRAPFEEEEEEDDEEIWALDDAASPGAEKEDPTEAQAPKESKAIADIFLKKYPRPAGPVTGAGAQLPCAVIIPQRRPKDKKRGFVRAYAPVLADCGIEQPAFLDFLKSFQTASKEDPWLHVVNIAAMAAGMAPSVTAMAVSTAVQVSVGVAMEVQRRTRANSFLDRMNDDFFKPRGLYCLIMTYKPESSDSHGSVNMMKSITSSSFFSGWTQKMRISSGKTYGELELPQAAPLIFPALDSAASETGEEGARKQNKMKKSGKFVADYMDRRAQAKYAGENPGSSLAQTDPKFRSRFADPNHPANSGNLISLVTGGAIDTSSHQGGLGGLLGKLPLGRGGGGGGGLQGVLSDRLGRGSGGLQGALVDKLDKFGRGSQDYGRQNVLQERLGGGRGRGTGGRDSGGFVKKIIQKDVLYMMIVNLPSEEEMRAGVQAVANQPPR</sequence>
<proteinExistence type="predicted"/>
<organism evidence="2 3">
    <name type="scientific">Lachnellula cervina</name>
    <dbReference type="NCBI Taxonomy" id="1316786"/>
    <lineage>
        <taxon>Eukaryota</taxon>
        <taxon>Fungi</taxon>
        <taxon>Dikarya</taxon>
        <taxon>Ascomycota</taxon>
        <taxon>Pezizomycotina</taxon>
        <taxon>Leotiomycetes</taxon>
        <taxon>Helotiales</taxon>
        <taxon>Lachnaceae</taxon>
        <taxon>Lachnellula</taxon>
    </lineage>
</organism>
<dbReference type="EMBL" id="QGMG01000185">
    <property type="protein sequence ID" value="TVY56118.1"/>
    <property type="molecule type" value="Genomic_DNA"/>
</dbReference>
<keyword evidence="3" id="KW-1185">Reference proteome</keyword>
<dbReference type="PANTHER" id="PTHR38887:SF1">
    <property type="entry name" value="RAS MODIFICATION PROTEIN ERF4"/>
    <property type="match status" value="1"/>
</dbReference>
<evidence type="ECO:0000313" key="2">
    <source>
        <dbReference type="EMBL" id="TVY56118.1"/>
    </source>
</evidence>
<dbReference type="Proteomes" id="UP000481288">
    <property type="component" value="Unassembled WGS sequence"/>
</dbReference>
<comment type="caution">
    <text evidence="2">The sequence shown here is derived from an EMBL/GenBank/DDBJ whole genome shotgun (WGS) entry which is preliminary data.</text>
</comment>
<gene>
    <name evidence="2" type="ORF">LCER1_G003987</name>
</gene>
<accession>A0A7D8USH5</accession>
<dbReference type="PANTHER" id="PTHR38887">
    <property type="entry name" value="CHROMOSOME 21, WHOLE GENOME SHOTGUN SEQUENCE"/>
    <property type="match status" value="1"/>
</dbReference>
<protein>
    <submittedName>
        <fullName evidence="2">Uncharacterized protein</fullName>
    </submittedName>
</protein>
<feature type="region of interest" description="Disordered" evidence="1">
    <location>
        <begin position="365"/>
        <end position="393"/>
    </location>
</feature>
<evidence type="ECO:0000256" key="1">
    <source>
        <dbReference type="SAM" id="MobiDB-lite"/>
    </source>
</evidence>
<dbReference type="InterPro" id="IPR053221">
    <property type="entry name" value="Burnettramic_acid_biosynth"/>
</dbReference>
<name>A0A7D8USH5_9HELO</name>
<dbReference type="OrthoDB" id="3433125at2759"/>
<reference evidence="2 3" key="1">
    <citation type="submission" date="2018-05" db="EMBL/GenBank/DDBJ databases">
        <title>Whole genome sequencing for identification of molecular markers to develop diagnostic detection tools for the regulated plant pathogen Lachnellula willkommii.</title>
        <authorList>
            <person name="Giroux E."/>
            <person name="Bilodeau G."/>
        </authorList>
    </citation>
    <scope>NUCLEOTIDE SEQUENCE [LARGE SCALE GENOMIC DNA]</scope>
    <source>
        <strain evidence="2 3">CBS 625.97</strain>
    </source>
</reference>